<dbReference type="Pfam" id="PF07728">
    <property type="entry name" value="AAA_5"/>
    <property type="match status" value="1"/>
</dbReference>
<sequence length="377" mass="40053">MSEPGGSAPEAGALQRPSAETLHAAELAALAERDARTGALVPTGWALSPQAVVDFVIGDPRHGITAKFVGERAFVERCVVALATHRGLMLIGEPGTAKSYLSELLAAAVSGDSTLTVQGSASTTDDAIKYSWNYALLLDRGPSLEALVPAPVHRGMSQGKVVRFEEITRCPIEIQDSLLSILSDRVLTVPELSGPDRVLHARKGFSVIATANTRDRGVNEMSAALKRRFNFETVRPIRDHAREVALVQQQSDAALAAAGLAVRVPADLTDVLVTAFHELRTGRAGDGTPVEQLSTAMSTAEAVSVAVTAGLRAAWFSGGAPTGTDLIEALVGTALKDEPEDLSRLRSYFSRVVASRTSGRAGARWRELYAARQRLLE</sequence>
<comment type="caution">
    <text evidence="2">The sequence shown here is derived from an EMBL/GenBank/DDBJ whole genome shotgun (WGS) entry which is preliminary data.</text>
</comment>
<protein>
    <recommendedName>
        <fullName evidence="1">AAA+ ATPase domain-containing protein</fullName>
    </recommendedName>
</protein>
<dbReference type="Gene3D" id="3.40.50.300">
    <property type="entry name" value="P-loop containing nucleotide triphosphate hydrolases"/>
    <property type="match status" value="1"/>
</dbReference>
<dbReference type="AlphaFoldDB" id="A0A4Q2EFB3"/>
<dbReference type="EMBL" id="PPCV01000006">
    <property type="protein sequence ID" value="RXW31951.1"/>
    <property type="molecule type" value="Genomic_DNA"/>
</dbReference>
<dbReference type="GO" id="GO:0016887">
    <property type="term" value="F:ATP hydrolysis activity"/>
    <property type="evidence" value="ECO:0007669"/>
    <property type="project" value="InterPro"/>
</dbReference>
<keyword evidence="3" id="KW-1185">Reference proteome</keyword>
<dbReference type="PANTHER" id="PTHR42759:SF1">
    <property type="entry name" value="MAGNESIUM-CHELATASE SUBUNIT CHLD"/>
    <property type="match status" value="1"/>
</dbReference>
<accession>A0A4Q2EFB3</accession>
<name>A0A4Q2EFB3_9ACTN</name>
<evidence type="ECO:0000259" key="1">
    <source>
        <dbReference type="SMART" id="SM00382"/>
    </source>
</evidence>
<dbReference type="PANTHER" id="PTHR42759">
    <property type="entry name" value="MOXR FAMILY PROTEIN"/>
    <property type="match status" value="1"/>
</dbReference>
<dbReference type="SMART" id="SM00382">
    <property type="entry name" value="AAA"/>
    <property type="match status" value="1"/>
</dbReference>
<dbReference type="InterPro" id="IPR050764">
    <property type="entry name" value="CbbQ/NirQ/NorQ/GpvN"/>
</dbReference>
<dbReference type="InterPro" id="IPR003593">
    <property type="entry name" value="AAA+_ATPase"/>
</dbReference>
<proteinExistence type="predicted"/>
<reference evidence="2 3" key="1">
    <citation type="submission" date="2018-01" db="EMBL/GenBank/DDBJ databases">
        <title>Lactibacter flavus gen. nov., sp. nov., a novel bacterium of the family Propionibacteriaceae isolated from raw milk and dairy products.</title>
        <authorList>
            <person name="Wenning M."/>
            <person name="Breitenwieser F."/>
            <person name="Huptas C."/>
            <person name="von Neubeck M."/>
            <person name="Busse H.-J."/>
            <person name="Scherer S."/>
        </authorList>
    </citation>
    <scope>NUCLEOTIDE SEQUENCE [LARGE SCALE GENOMIC DNA]</scope>
    <source>
        <strain evidence="2 3">VG341</strain>
    </source>
</reference>
<dbReference type="GO" id="GO:0005524">
    <property type="term" value="F:ATP binding"/>
    <property type="evidence" value="ECO:0007669"/>
    <property type="project" value="InterPro"/>
</dbReference>
<organism evidence="2 3">
    <name type="scientific">Propioniciclava flava</name>
    <dbReference type="NCBI Taxonomy" id="2072026"/>
    <lineage>
        <taxon>Bacteria</taxon>
        <taxon>Bacillati</taxon>
        <taxon>Actinomycetota</taxon>
        <taxon>Actinomycetes</taxon>
        <taxon>Propionibacteriales</taxon>
        <taxon>Propionibacteriaceae</taxon>
        <taxon>Propioniciclava</taxon>
    </lineage>
</organism>
<dbReference type="InterPro" id="IPR027417">
    <property type="entry name" value="P-loop_NTPase"/>
</dbReference>
<dbReference type="Proteomes" id="UP000290624">
    <property type="component" value="Unassembled WGS sequence"/>
</dbReference>
<gene>
    <name evidence="2" type="ORF">C1706_09720</name>
</gene>
<evidence type="ECO:0000313" key="2">
    <source>
        <dbReference type="EMBL" id="RXW31951.1"/>
    </source>
</evidence>
<feature type="domain" description="AAA+ ATPase" evidence="1">
    <location>
        <begin position="84"/>
        <end position="239"/>
    </location>
</feature>
<dbReference type="OrthoDB" id="9768555at2"/>
<dbReference type="SUPFAM" id="SSF52540">
    <property type="entry name" value="P-loop containing nucleoside triphosphate hydrolases"/>
    <property type="match status" value="1"/>
</dbReference>
<evidence type="ECO:0000313" key="3">
    <source>
        <dbReference type="Proteomes" id="UP000290624"/>
    </source>
</evidence>
<dbReference type="InterPro" id="IPR011704">
    <property type="entry name" value="ATPase_dyneun-rel_AAA"/>
</dbReference>